<keyword evidence="7" id="KW-0068">Autocatalytic cleavage</keyword>
<evidence type="ECO:0000256" key="2">
    <source>
        <dbReference type="ARBA" id="ARBA00010872"/>
    </source>
</evidence>
<keyword evidence="11" id="KW-0732">Signal</keyword>
<dbReference type="Proteomes" id="UP000634136">
    <property type="component" value="Unassembled WGS sequence"/>
</dbReference>
<keyword evidence="13" id="KW-1185">Reference proteome</keyword>
<protein>
    <recommendedName>
        <fullName evidence="4">beta-aspartyl-peptidase</fullName>
        <ecNumber evidence="4">3.4.19.5</ecNumber>
    </recommendedName>
</protein>
<evidence type="ECO:0000256" key="7">
    <source>
        <dbReference type="ARBA" id="ARBA00022813"/>
    </source>
</evidence>
<evidence type="ECO:0000313" key="12">
    <source>
        <dbReference type="EMBL" id="KAF7836324.1"/>
    </source>
</evidence>
<name>A0A835CAR7_9FABA</name>
<dbReference type="CDD" id="cd04513">
    <property type="entry name" value="Glycosylasparaginase"/>
    <property type="match status" value="1"/>
</dbReference>
<gene>
    <name evidence="12" type="ORF">G2W53_011183</name>
</gene>
<dbReference type="GO" id="GO:0008798">
    <property type="term" value="F:beta-aspartyl-peptidase activity"/>
    <property type="evidence" value="ECO:0007669"/>
    <property type="project" value="UniProtKB-EC"/>
</dbReference>
<feature type="signal peptide" evidence="11">
    <location>
        <begin position="1"/>
        <end position="37"/>
    </location>
</feature>
<feature type="binding site" evidence="9">
    <location>
        <begin position="289"/>
        <end position="292"/>
    </location>
    <ligand>
        <name>substrate</name>
    </ligand>
</feature>
<dbReference type="OrthoDB" id="2262349at2759"/>
<evidence type="ECO:0000256" key="11">
    <source>
        <dbReference type="SAM" id="SignalP"/>
    </source>
</evidence>
<evidence type="ECO:0000256" key="1">
    <source>
        <dbReference type="ARBA" id="ARBA00000306"/>
    </source>
</evidence>
<dbReference type="SUPFAM" id="SSF56235">
    <property type="entry name" value="N-terminal nucleophile aminohydrolases (Ntn hydrolases)"/>
    <property type="match status" value="1"/>
</dbReference>
<dbReference type="GO" id="GO:0006508">
    <property type="term" value="P:proteolysis"/>
    <property type="evidence" value="ECO:0007669"/>
    <property type="project" value="UniProtKB-KW"/>
</dbReference>
<evidence type="ECO:0000256" key="5">
    <source>
        <dbReference type="ARBA" id="ARBA00022670"/>
    </source>
</evidence>
<evidence type="ECO:0000256" key="10">
    <source>
        <dbReference type="PIRSR" id="PIRSR600246-3"/>
    </source>
</evidence>
<keyword evidence="6" id="KW-0378">Hydrolase</keyword>
<accession>A0A835CAR7</accession>
<dbReference type="FunFam" id="3.60.20.30:FF:000003">
    <property type="entry name" value="N(4)-(Beta-N-acetylglucosaminyl)-L-asparaginase isoform X1"/>
    <property type="match status" value="1"/>
</dbReference>
<dbReference type="GO" id="GO:0005737">
    <property type="term" value="C:cytoplasm"/>
    <property type="evidence" value="ECO:0007669"/>
    <property type="project" value="TreeGrafter"/>
</dbReference>
<dbReference type="InterPro" id="IPR029055">
    <property type="entry name" value="Ntn_hydrolases_N"/>
</dbReference>
<feature type="binding site" evidence="9">
    <location>
        <begin position="266"/>
        <end position="269"/>
    </location>
    <ligand>
        <name>substrate</name>
    </ligand>
</feature>
<comment type="subunit">
    <text evidence="3">Heterotetramer of two alpha and two beta chains arranged as a dimer of alpha/beta heterodimers.</text>
</comment>
<dbReference type="AlphaFoldDB" id="A0A835CAR7"/>
<evidence type="ECO:0000256" key="4">
    <source>
        <dbReference type="ARBA" id="ARBA00012879"/>
    </source>
</evidence>
<reference evidence="12" key="1">
    <citation type="submission" date="2020-09" db="EMBL/GenBank/DDBJ databases">
        <title>Genome-Enabled Discovery of Anthraquinone Biosynthesis in Senna tora.</title>
        <authorList>
            <person name="Kang S.-H."/>
            <person name="Pandey R.P."/>
            <person name="Lee C.-M."/>
            <person name="Sim J.-S."/>
            <person name="Jeong J.-T."/>
            <person name="Choi B.-S."/>
            <person name="Jung M."/>
            <person name="Ginzburg D."/>
            <person name="Zhao K."/>
            <person name="Won S.Y."/>
            <person name="Oh T.-J."/>
            <person name="Yu Y."/>
            <person name="Kim N.-H."/>
            <person name="Lee O.R."/>
            <person name="Lee T.-H."/>
            <person name="Bashyal P."/>
            <person name="Kim T.-S."/>
            <person name="Lee W.-H."/>
            <person name="Kawkins C."/>
            <person name="Kim C.-K."/>
            <person name="Kim J.S."/>
            <person name="Ahn B.O."/>
            <person name="Rhee S.Y."/>
            <person name="Sohng J.K."/>
        </authorList>
    </citation>
    <scope>NUCLEOTIDE SEQUENCE</scope>
    <source>
        <tissue evidence="12">Leaf</tissue>
    </source>
</reference>
<dbReference type="PANTHER" id="PTHR10188">
    <property type="entry name" value="L-ASPARAGINASE"/>
    <property type="match status" value="1"/>
</dbReference>
<comment type="similarity">
    <text evidence="2">Belongs to the Ntn-hydrolase family.</text>
</comment>
<keyword evidence="5" id="KW-0645">Protease</keyword>
<evidence type="ECO:0000256" key="3">
    <source>
        <dbReference type="ARBA" id="ARBA00011601"/>
    </source>
</evidence>
<sequence>MGYFCIPSSQQLPRSNSLLKRLFLLASLLSLQLQVLGHGVVESEQYPLVVSTWPFLEAVRAAWRAVDGGSSAVNAVVDGCAACEELRCDGTVGPGGSPDENGETTIDALVMDGSTMEVGAVGAMRYVKDGIKAARLVMQHTEHTLLVGEKASEFAISMGLPGPTDLSSKESINKWAKWKESKCQPNFRKNVLPINSCGPYHPSPTNSLEHPEEICSNTVQMQTMNSFLPHVGLHSHDTISMAVIDKMGHIAVGTSTNGATFKIPGRVGDGPIVGSSAYGDSEVGACCATGDGDVMMRFLPCYQVVESMRLGMEPKLAARDAIARIARKFPNFVGAVVAVNKTGAHAGACHGWTFKYSVRSPAMADVEVFTVLP</sequence>
<feature type="chain" id="PRO_5032883212" description="beta-aspartyl-peptidase" evidence="11">
    <location>
        <begin position="38"/>
        <end position="373"/>
    </location>
</feature>
<evidence type="ECO:0000256" key="8">
    <source>
        <dbReference type="PIRSR" id="PIRSR600246-1"/>
    </source>
</evidence>
<evidence type="ECO:0000256" key="6">
    <source>
        <dbReference type="ARBA" id="ARBA00022801"/>
    </source>
</evidence>
<dbReference type="Gene3D" id="3.60.20.30">
    <property type="entry name" value="(Glycosyl)asparaginase"/>
    <property type="match status" value="1"/>
</dbReference>
<evidence type="ECO:0000313" key="13">
    <source>
        <dbReference type="Proteomes" id="UP000634136"/>
    </source>
</evidence>
<dbReference type="PANTHER" id="PTHR10188:SF6">
    <property type="entry name" value="N(4)-(BETA-N-ACETYLGLUCOSAMINYL)-L-ASPARAGINASE"/>
    <property type="match status" value="1"/>
</dbReference>
<dbReference type="InterPro" id="IPR000246">
    <property type="entry name" value="Peptidase_T2"/>
</dbReference>
<organism evidence="12 13">
    <name type="scientific">Senna tora</name>
    <dbReference type="NCBI Taxonomy" id="362788"/>
    <lineage>
        <taxon>Eukaryota</taxon>
        <taxon>Viridiplantae</taxon>
        <taxon>Streptophyta</taxon>
        <taxon>Embryophyta</taxon>
        <taxon>Tracheophyta</taxon>
        <taxon>Spermatophyta</taxon>
        <taxon>Magnoliopsida</taxon>
        <taxon>eudicotyledons</taxon>
        <taxon>Gunneridae</taxon>
        <taxon>Pentapetalae</taxon>
        <taxon>rosids</taxon>
        <taxon>fabids</taxon>
        <taxon>Fabales</taxon>
        <taxon>Fabaceae</taxon>
        <taxon>Caesalpinioideae</taxon>
        <taxon>Cassia clade</taxon>
        <taxon>Senna</taxon>
    </lineage>
</organism>
<dbReference type="EMBL" id="JAAIUW010000004">
    <property type="protein sequence ID" value="KAF7836324.1"/>
    <property type="molecule type" value="Genomic_DNA"/>
</dbReference>
<feature type="active site" description="Nucleophile" evidence="8">
    <location>
        <position position="238"/>
    </location>
</feature>
<comment type="catalytic activity">
    <reaction evidence="1">
        <text>Cleavage of a beta-linked Asp residue from the N-terminus of a polypeptide.</text>
        <dbReference type="EC" id="3.4.19.5"/>
    </reaction>
</comment>
<dbReference type="Pfam" id="PF01112">
    <property type="entry name" value="Asparaginase_2"/>
    <property type="match status" value="1"/>
</dbReference>
<feature type="site" description="Cleavage; by autolysis" evidence="10">
    <location>
        <begin position="237"/>
        <end position="238"/>
    </location>
</feature>
<dbReference type="EC" id="3.4.19.5" evidence="4"/>
<comment type="caution">
    <text evidence="12">The sequence shown here is derived from an EMBL/GenBank/DDBJ whole genome shotgun (WGS) entry which is preliminary data.</text>
</comment>
<proteinExistence type="inferred from homology"/>
<dbReference type="GO" id="GO:0003948">
    <property type="term" value="F:N4-(beta-N-acetylglucosaminyl)-L-asparaginase activity"/>
    <property type="evidence" value="ECO:0007669"/>
    <property type="project" value="UniProtKB-ARBA"/>
</dbReference>
<evidence type="ECO:0000256" key="9">
    <source>
        <dbReference type="PIRSR" id="PIRSR600246-2"/>
    </source>
</evidence>